<dbReference type="AlphaFoldDB" id="A0A1C3XK96"/>
<keyword evidence="3 9" id="KW-0349">Heme</keyword>
<feature type="binding site" description="covalent" evidence="9">
    <location>
        <position position="337"/>
    </location>
    <ligand>
        <name>heme c</name>
        <dbReference type="ChEBI" id="CHEBI:61717"/>
        <label>3</label>
    </ligand>
</feature>
<dbReference type="PANTHER" id="PTHR35008:SF8">
    <property type="entry name" value="ALCOHOL DEHYDROGENASE CYTOCHROME C SUBUNIT"/>
    <property type="match status" value="1"/>
</dbReference>
<feature type="binding site" description="axial binding residue" evidence="10">
    <location>
        <position position="341"/>
    </location>
    <ligand>
        <name>heme c</name>
        <dbReference type="ChEBI" id="CHEBI:61717"/>
        <label>3</label>
    </ligand>
    <ligandPart>
        <name>Fe</name>
        <dbReference type="ChEBI" id="CHEBI:18248"/>
    </ligandPart>
</feature>
<comment type="subcellular location">
    <subcellularLocation>
        <location evidence="1">Cell membrane</location>
    </subcellularLocation>
</comment>
<keyword evidence="4 10" id="KW-0479">Metal-binding</keyword>
<evidence type="ECO:0000256" key="10">
    <source>
        <dbReference type="PIRSR" id="PIRSR000018-51"/>
    </source>
</evidence>
<protein>
    <submittedName>
        <fullName evidence="13">Cytochrome c, mono-and diheme variants</fullName>
    </submittedName>
</protein>
<dbReference type="Pfam" id="PF00034">
    <property type="entry name" value="Cytochrom_C"/>
    <property type="match status" value="1"/>
</dbReference>
<dbReference type="GO" id="GO:0009055">
    <property type="term" value="F:electron transfer activity"/>
    <property type="evidence" value="ECO:0007669"/>
    <property type="project" value="InterPro"/>
</dbReference>
<dbReference type="GO" id="GO:0020037">
    <property type="term" value="F:heme binding"/>
    <property type="evidence" value="ECO:0007669"/>
    <property type="project" value="InterPro"/>
</dbReference>
<evidence type="ECO:0000259" key="12">
    <source>
        <dbReference type="PROSITE" id="PS51007"/>
    </source>
</evidence>
<dbReference type="InterPro" id="IPR014353">
    <property type="entry name" value="Membr-bd_ADH_cyt_c"/>
</dbReference>
<feature type="binding site" description="covalent" evidence="9">
    <location>
        <position position="206"/>
    </location>
    <ligand>
        <name>heme c</name>
        <dbReference type="ChEBI" id="CHEBI:61717"/>
        <label>2</label>
    </ligand>
</feature>
<dbReference type="PROSITE" id="PS51007">
    <property type="entry name" value="CYTC"/>
    <property type="match status" value="3"/>
</dbReference>
<comment type="cofactor">
    <cofactor evidence="9">
        <name>heme c</name>
        <dbReference type="ChEBI" id="CHEBI:61717"/>
    </cofactor>
    <text evidence="9">Binds 3 heme c groups covalently per subunit.</text>
</comment>
<dbReference type="SUPFAM" id="SSF46626">
    <property type="entry name" value="Cytochrome c"/>
    <property type="match status" value="3"/>
</dbReference>
<keyword evidence="6" id="KW-0677">Repeat</keyword>
<evidence type="ECO:0000256" key="4">
    <source>
        <dbReference type="ARBA" id="ARBA00022723"/>
    </source>
</evidence>
<dbReference type="RefSeq" id="WP_092577601.1">
    <property type="nucleotide sequence ID" value="NZ_FMAF01000053.1"/>
</dbReference>
<evidence type="ECO:0000256" key="2">
    <source>
        <dbReference type="ARBA" id="ARBA00022475"/>
    </source>
</evidence>
<feature type="domain" description="Cytochrome c" evidence="12">
    <location>
        <begin position="46"/>
        <end position="149"/>
    </location>
</feature>
<dbReference type="Proteomes" id="UP000199205">
    <property type="component" value="Unassembled WGS sequence"/>
</dbReference>
<feature type="binding site" description="axial binding residue" evidence="10">
    <location>
        <position position="64"/>
    </location>
    <ligand>
        <name>heme c</name>
        <dbReference type="ChEBI" id="CHEBI:61717"/>
        <label>1</label>
    </ligand>
    <ligandPart>
        <name>Fe</name>
        <dbReference type="ChEBI" id="CHEBI:18248"/>
    </ligandPart>
</feature>
<name>A0A1C3XK96_9HYPH</name>
<dbReference type="Gene3D" id="1.10.760.10">
    <property type="entry name" value="Cytochrome c-like domain"/>
    <property type="match status" value="2"/>
</dbReference>
<evidence type="ECO:0000256" key="7">
    <source>
        <dbReference type="ARBA" id="ARBA00023004"/>
    </source>
</evidence>
<feature type="domain" description="Cytochrome c" evidence="12">
    <location>
        <begin position="191"/>
        <end position="300"/>
    </location>
</feature>
<evidence type="ECO:0000256" key="5">
    <source>
        <dbReference type="ARBA" id="ARBA00022729"/>
    </source>
</evidence>
<evidence type="ECO:0000256" key="1">
    <source>
        <dbReference type="ARBA" id="ARBA00004236"/>
    </source>
</evidence>
<keyword evidence="2" id="KW-1003">Cell membrane</keyword>
<dbReference type="GO" id="GO:0005886">
    <property type="term" value="C:plasma membrane"/>
    <property type="evidence" value="ECO:0007669"/>
    <property type="project" value="UniProtKB-SubCell"/>
</dbReference>
<feature type="binding site" description="covalent" evidence="9">
    <location>
        <position position="209"/>
    </location>
    <ligand>
        <name>heme c</name>
        <dbReference type="ChEBI" id="CHEBI:61717"/>
        <label>2</label>
    </ligand>
</feature>
<gene>
    <name evidence="13" type="ORF">GA0061101_15311</name>
</gene>
<feature type="binding site" description="covalent" evidence="9">
    <location>
        <position position="63"/>
    </location>
    <ligand>
        <name>heme c</name>
        <dbReference type="ChEBI" id="CHEBI:61717"/>
        <label>1</label>
    </ligand>
</feature>
<dbReference type="InterPro" id="IPR051459">
    <property type="entry name" value="Cytochrome_c-type_DH"/>
</dbReference>
<feature type="binding site" description="covalent" evidence="9">
    <location>
        <position position="60"/>
    </location>
    <ligand>
        <name>heme c</name>
        <dbReference type="ChEBI" id="CHEBI:61717"/>
        <label>1</label>
    </ligand>
</feature>
<keyword evidence="5" id="KW-0732">Signal</keyword>
<evidence type="ECO:0000256" key="3">
    <source>
        <dbReference type="ARBA" id="ARBA00022617"/>
    </source>
</evidence>
<sequence>MKRFQKLIIAAVALGCVGGAGAGFFFFWPHSLPDVTASALQPTGAALIARGEYLTIAADCAACHTTKGGKPFAGGLPFKLPFGTIYSSNITTDPDHGIGAWSDAEFVRAVRSGVGAHGENLYPAFPYASYALMTTDDILAVRAYLRTVAPVGENVPSNSLAFPFNQRWLMRGWNLLFLPSHPFESNPSKDEQWNRGAYLVEALEHCSECHTPRALMFQRKQSEALSGSEVDGWKAWNITSDPDSGIGLWTNDEIGAFLSKGHANGHGPAGGAMREAVDLSLSRLPTSDIEAIVAYLRTVPPIESDEKVRVNRKSSMQNASSKKSDETLGSRIYAGACASCHGLSGDGLVNNRANIIGAHTLADVEGSNFIRVVLQGSSDSTAAPGRTMPAFGAVYSDAEIAALVNFVISDLGEKKSAVTANDVAKARK</sequence>
<proteinExistence type="predicted"/>
<evidence type="ECO:0000256" key="9">
    <source>
        <dbReference type="PIRSR" id="PIRSR000018-50"/>
    </source>
</evidence>
<feature type="domain" description="Cytochrome c" evidence="12">
    <location>
        <begin position="324"/>
        <end position="411"/>
    </location>
</feature>
<accession>A0A1C3XK96</accession>
<dbReference type="GO" id="GO:0005506">
    <property type="term" value="F:iron ion binding"/>
    <property type="evidence" value="ECO:0007669"/>
    <property type="project" value="InterPro"/>
</dbReference>
<evidence type="ECO:0000256" key="8">
    <source>
        <dbReference type="ARBA" id="ARBA00023136"/>
    </source>
</evidence>
<evidence type="ECO:0000256" key="11">
    <source>
        <dbReference type="SAM" id="Phobius"/>
    </source>
</evidence>
<evidence type="ECO:0000313" key="13">
    <source>
        <dbReference type="EMBL" id="SCB52683.1"/>
    </source>
</evidence>
<evidence type="ECO:0000256" key="6">
    <source>
        <dbReference type="ARBA" id="ARBA00022737"/>
    </source>
</evidence>
<feature type="binding site" description="covalent" evidence="9">
    <location>
        <position position="340"/>
    </location>
    <ligand>
        <name>heme c</name>
        <dbReference type="ChEBI" id="CHEBI:61717"/>
        <label>3</label>
    </ligand>
</feature>
<dbReference type="Pfam" id="PF13442">
    <property type="entry name" value="Cytochrome_CBB3"/>
    <property type="match status" value="1"/>
</dbReference>
<dbReference type="EMBL" id="FMAF01000053">
    <property type="protein sequence ID" value="SCB52683.1"/>
    <property type="molecule type" value="Genomic_DNA"/>
</dbReference>
<keyword evidence="7 10" id="KW-0408">Iron</keyword>
<dbReference type="InterPro" id="IPR009056">
    <property type="entry name" value="Cyt_c-like_dom"/>
</dbReference>
<keyword evidence="11" id="KW-1133">Transmembrane helix</keyword>
<keyword evidence="11" id="KW-0812">Transmembrane</keyword>
<reference evidence="13 14" key="1">
    <citation type="submission" date="2016-08" db="EMBL/GenBank/DDBJ databases">
        <authorList>
            <person name="Seilhamer J.J."/>
        </authorList>
    </citation>
    <scope>NUCLEOTIDE SEQUENCE [LARGE SCALE GENOMIC DNA]</scope>
    <source>
        <strain evidence="13 14">P1-7</strain>
    </source>
</reference>
<dbReference type="PANTHER" id="PTHR35008">
    <property type="entry name" value="BLL4482 PROTEIN-RELATED"/>
    <property type="match status" value="1"/>
</dbReference>
<organism evidence="13 14">
    <name type="scientific">Rhizobium lusitanum</name>
    <dbReference type="NCBI Taxonomy" id="293958"/>
    <lineage>
        <taxon>Bacteria</taxon>
        <taxon>Pseudomonadati</taxon>
        <taxon>Pseudomonadota</taxon>
        <taxon>Alphaproteobacteria</taxon>
        <taxon>Hyphomicrobiales</taxon>
        <taxon>Rhizobiaceae</taxon>
        <taxon>Rhizobium/Agrobacterium group</taxon>
        <taxon>Rhizobium</taxon>
    </lineage>
</organism>
<dbReference type="GO" id="GO:0016614">
    <property type="term" value="F:oxidoreductase activity, acting on CH-OH group of donors"/>
    <property type="evidence" value="ECO:0007669"/>
    <property type="project" value="InterPro"/>
</dbReference>
<feature type="binding site" description="axial binding residue" evidence="10">
    <location>
        <position position="210"/>
    </location>
    <ligand>
        <name>heme c</name>
        <dbReference type="ChEBI" id="CHEBI:61717"/>
        <label>2</label>
    </ligand>
    <ligandPart>
        <name>Fe</name>
        <dbReference type="ChEBI" id="CHEBI:18248"/>
    </ligandPart>
</feature>
<dbReference type="InterPro" id="IPR036909">
    <property type="entry name" value="Cyt_c-like_dom_sf"/>
</dbReference>
<evidence type="ECO:0000313" key="14">
    <source>
        <dbReference type="Proteomes" id="UP000199205"/>
    </source>
</evidence>
<feature type="transmembrane region" description="Helical" evidence="11">
    <location>
        <begin position="7"/>
        <end position="28"/>
    </location>
</feature>
<keyword evidence="8 11" id="KW-0472">Membrane</keyword>
<dbReference type="PIRSF" id="PIRSF000018">
    <property type="entry name" value="Mb_ADH_cyt_c"/>
    <property type="match status" value="1"/>
</dbReference>
<dbReference type="OrthoDB" id="9811281at2"/>